<feature type="signal peptide" evidence="1">
    <location>
        <begin position="1"/>
        <end position="22"/>
    </location>
</feature>
<dbReference type="Gene3D" id="2.60.40.1190">
    <property type="match status" value="1"/>
</dbReference>
<dbReference type="CDD" id="cd09618">
    <property type="entry name" value="CBM9_like_2"/>
    <property type="match status" value="1"/>
</dbReference>
<protein>
    <recommendedName>
        <fullName evidence="2">DUF5916 domain-containing protein</fullName>
    </recommendedName>
</protein>
<reference evidence="3 4" key="1">
    <citation type="submission" date="2017-05" db="EMBL/GenBank/DDBJ databases">
        <authorList>
            <person name="Varghese N."/>
            <person name="Submissions S."/>
        </authorList>
    </citation>
    <scope>NUCLEOTIDE SEQUENCE [LARGE SCALE GENOMIC DNA]</scope>
    <source>
        <strain evidence="3 4">DSM 21194</strain>
    </source>
</reference>
<evidence type="ECO:0000256" key="1">
    <source>
        <dbReference type="SAM" id="SignalP"/>
    </source>
</evidence>
<feature type="domain" description="DUF5916" evidence="2">
    <location>
        <begin position="243"/>
        <end position="339"/>
    </location>
</feature>
<dbReference type="AlphaFoldDB" id="A0A521AES7"/>
<evidence type="ECO:0000313" key="4">
    <source>
        <dbReference type="Proteomes" id="UP000317593"/>
    </source>
</evidence>
<gene>
    <name evidence="3" type="ORF">SAMN06265218_10172</name>
</gene>
<organism evidence="3 4">
    <name type="scientific">Fodinibius sediminis</name>
    <dbReference type="NCBI Taxonomy" id="1214077"/>
    <lineage>
        <taxon>Bacteria</taxon>
        <taxon>Pseudomonadati</taxon>
        <taxon>Balneolota</taxon>
        <taxon>Balneolia</taxon>
        <taxon>Balneolales</taxon>
        <taxon>Balneolaceae</taxon>
        <taxon>Fodinibius</taxon>
    </lineage>
</organism>
<dbReference type="InterPro" id="IPR045670">
    <property type="entry name" value="DUF5916"/>
</dbReference>
<keyword evidence="4" id="KW-1185">Reference proteome</keyword>
<dbReference type="OrthoDB" id="9786766at2"/>
<keyword evidence="1" id="KW-0732">Signal</keyword>
<feature type="chain" id="PRO_5021893101" description="DUF5916 domain-containing protein" evidence="1">
    <location>
        <begin position="23"/>
        <end position="734"/>
    </location>
</feature>
<accession>A0A521AES7</accession>
<evidence type="ECO:0000313" key="3">
    <source>
        <dbReference type="EMBL" id="SMO33307.1"/>
    </source>
</evidence>
<dbReference type="SUPFAM" id="SSF49344">
    <property type="entry name" value="CBD9-like"/>
    <property type="match status" value="1"/>
</dbReference>
<dbReference type="EMBL" id="FXTH01000001">
    <property type="protein sequence ID" value="SMO33307.1"/>
    <property type="molecule type" value="Genomic_DNA"/>
</dbReference>
<dbReference type="Proteomes" id="UP000317593">
    <property type="component" value="Unassembled WGS sequence"/>
</dbReference>
<dbReference type="Pfam" id="PF19313">
    <property type="entry name" value="DUF5916"/>
    <property type="match status" value="1"/>
</dbReference>
<name>A0A521AES7_9BACT</name>
<sequence>MEFSRQFVLFLLLFGLTTRVSAQEMQVQKQVNAYQLDASEEVALDGRVEEGFWKKVEPATGFRQQEPNEGARATEQTEVRIAYDEEYLYLGVILYDSNPSGIKANQKRRDVRIVADERFTWIFDTFNDQRSAYFLEVNPNGLRTDGLISTGQGNSINLNWDGIWDARTVIGDFGWSAEVKIPFRTLNFDVESDRWGANFMRVIRRKSETVLWTGYRRNQGITRPQNAGTLTGLTGMSQGLGLEVVPFGIIDGVEQEGSDVDSNIDGGLDVNYSITPSLKASLTFNTDFAESEVDQRQVNLTRFPLQFPEQRDFFLEGANIYEFAPRSNIHPYFSRRIGLRGGSPIPITYGARLLGNAGKYNLALLHVRTGEKGQVEPENFSVARIKRNIGSESTAGIIYTRRSTQDEPTQSPVLQDRHTLGADIELGTSGFLGNKNLQFQSFFVFHNSPYVSDDSTNVWDRSSRGLRLNFPNEPWSGHVSYREFGNAFRPALGFTPRNAFRRLQPSLFYTPQFGKSELVQQVGWGVRFEHLTDLDFELLTQELSFTLFDATLMSGDRLEFDVRRNYERLQRPFDIRRDGSIILPVDEYVNWGIETAVETASYRKISAELNVKSGGFWSGSRTQYAAEITLRPFPGIELAPEYIRTNVRLEEDDFTTDLVRLEANLDFTTSLFLTTNIQFDNLSNLLAMNNRLRWIIVPGSDLYLVYNHNWVDRAVGFRTIQRSGALKVSYTHRF</sequence>
<proteinExistence type="predicted"/>
<evidence type="ECO:0000259" key="2">
    <source>
        <dbReference type="Pfam" id="PF19313"/>
    </source>
</evidence>